<evidence type="ECO:0000313" key="9">
    <source>
        <dbReference type="Proteomes" id="UP000297245"/>
    </source>
</evidence>
<proteinExistence type="predicted"/>
<dbReference type="Gene3D" id="1.10.10.60">
    <property type="entry name" value="Homeodomain-like"/>
    <property type="match status" value="1"/>
</dbReference>
<feature type="region of interest" description="Disordered" evidence="6">
    <location>
        <begin position="240"/>
        <end position="276"/>
    </location>
</feature>
<feature type="compositionally biased region" description="Basic residues" evidence="6">
    <location>
        <begin position="251"/>
        <end position="276"/>
    </location>
</feature>
<evidence type="ECO:0000313" key="8">
    <source>
        <dbReference type="EMBL" id="THV07548.1"/>
    </source>
</evidence>
<evidence type="ECO:0000256" key="6">
    <source>
        <dbReference type="SAM" id="MobiDB-lite"/>
    </source>
</evidence>
<evidence type="ECO:0000256" key="5">
    <source>
        <dbReference type="RuleBase" id="RU000682"/>
    </source>
</evidence>
<sequence>MLNVTPSGDRRPFNNDYIPFLQRYSEYDSFPSLEDREIMAQKSGMTARQIEVWFQNHRRVARKTGAKIAKRQPSDSGYMAFTFVDQPTPTQRTSEEKMNEIEQQVRIEAAHQDLKYKSVGAPRYTRFANARDFFDQPAPSYVFPVTFNRPLESEQFQHRNWRSHFPPPQWMRRPMSSGVETPQSEEDVKARQKELRNAVKEMRMKFAHLSVRDTTKVNPGMPPAATFAVYLTPAPAPHPALERSTSACNTGRRKKISGLPKRSPRHPPRHIPNRLRQGTRHHLPLPRQSLARLPHSITGTVLSISHPALVSVKSFQSCINIFINVHVIIISPGNPRVIDCFPPL</sequence>
<gene>
    <name evidence="8" type="ORF">K435DRAFT_833421</name>
</gene>
<evidence type="ECO:0000259" key="7">
    <source>
        <dbReference type="PROSITE" id="PS50071"/>
    </source>
</evidence>
<evidence type="ECO:0000256" key="3">
    <source>
        <dbReference type="ARBA" id="ARBA00023242"/>
    </source>
</evidence>
<protein>
    <recommendedName>
        <fullName evidence="7">Homeobox domain-containing protein</fullName>
    </recommendedName>
</protein>
<dbReference type="GO" id="GO:0003677">
    <property type="term" value="F:DNA binding"/>
    <property type="evidence" value="ECO:0007669"/>
    <property type="project" value="UniProtKB-UniRule"/>
</dbReference>
<dbReference type="SMART" id="SM00389">
    <property type="entry name" value="HOX"/>
    <property type="match status" value="1"/>
</dbReference>
<dbReference type="InterPro" id="IPR001356">
    <property type="entry name" value="HD"/>
</dbReference>
<dbReference type="SUPFAM" id="SSF46689">
    <property type="entry name" value="Homeodomain-like"/>
    <property type="match status" value="1"/>
</dbReference>
<dbReference type="InterPro" id="IPR017970">
    <property type="entry name" value="Homeobox_CS"/>
</dbReference>
<dbReference type="PROSITE" id="PS00027">
    <property type="entry name" value="HOMEOBOX_1"/>
    <property type="match status" value="1"/>
</dbReference>
<organism evidence="8 9">
    <name type="scientific">Dendrothele bispora (strain CBS 962.96)</name>
    <dbReference type="NCBI Taxonomy" id="1314807"/>
    <lineage>
        <taxon>Eukaryota</taxon>
        <taxon>Fungi</taxon>
        <taxon>Dikarya</taxon>
        <taxon>Basidiomycota</taxon>
        <taxon>Agaricomycotina</taxon>
        <taxon>Agaricomycetes</taxon>
        <taxon>Agaricomycetidae</taxon>
        <taxon>Agaricales</taxon>
        <taxon>Agaricales incertae sedis</taxon>
        <taxon>Dendrothele</taxon>
    </lineage>
</organism>
<dbReference type="Proteomes" id="UP000297245">
    <property type="component" value="Unassembled WGS sequence"/>
</dbReference>
<feature type="DNA-binding region" description="Homeobox" evidence="4">
    <location>
        <begin position="6"/>
        <end position="65"/>
    </location>
</feature>
<name>A0A4S8MW64_DENBC</name>
<feature type="region of interest" description="Disordered" evidence="6">
    <location>
        <begin position="165"/>
        <end position="188"/>
    </location>
</feature>
<dbReference type="EMBL" id="ML179037">
    <property type="protein sequence ID" value="THV07548.1"/>
    <property type="molecule type" value="Genomic_DNA"/>
</dbReference>
<reference evidence="8 9" key="1">
    <citation type="journal article" date="2019" name="Nat. Ecol. Evol.">
        <title>Megaphylogeny resolves global patterns of mushroom evolution.</title>
        <authorList>
            <person name="Varga T."/>
            <person name="Krizsan K."/>
            <person name="Foldi C."/>
            <person name="Dima B."/>
            <person name="Sanchez-Garcia M."/>
            <person name="Sanchez-Ramirez S."/>
            <person name="Szollosi G.J."/>
            <person name="Szarkandi J.G."/>
            <person name="Papp V."/>
            <person name="Albert L."/>
            <person name="Andreopoulos W."/>
            <person name="Angelini C."/>
            <person name="Antonin V."/>
            <person name="Barry K.W."/>
            <person name="Bougher N.L."/>
            <person name="Buchanan P."/>
            <person name="Buyck B."/>
            <person name="Bense V."/>
            <person name="Catcheside P."/>
            <person name="Chovatia M."/>
            <person name="Cooper J."/>
            <person name="Damon W."/>
            <person name="Desjardin D."/>
            <person name="Finy P."/>
            <person name="Geml J."/>
            <person name="Haridas S."/>
            <person name="Hughes K."/>
            <person name="Justo A."/>
            <person name="Karasinski D."/>
            <person name="Kautmanova I."/>
            <person name="Kiss B."/>
            <person name="Kocsube S."/>
            <person name="Kotiranta H."/>
            <person name="LaButti K.M."/>
            <person name="Lechner B.E."/>
            <person name="Liimatainen K."/>
            <person name="Lipzen A."/>
            <person name="Lukacs Z."/>
            <person name="Mihaltcheva S."/>
            <person name="Morgado L.N."/>
            <person name="Niskanen T."/>
            <person name="Noordeloos M.E."/>
            <person name="Ohm R.A."/>
            <person name="Ortiz-Santana B."/>
            <person name="Ovrebo C."/>
            <person name="Racz N."/>
            <person name="Riley R."/>
            <person name="Savchenko A."/>
            <person name="Shiryaev A."/>
            <person name="Soop K."/>
            <person name="Spirin V."/>
            <person name="Szebenyi C."/>
            <person name="Tomsovsky M."/>
            <person name="Tulloss R.E."/>
            <person name="Uehling J."/>
            <person name="Grigoriev I.V."/>
            <person name="Vagvolgyi C."/>
            <person name="Papp T."/>
            <person name="Martin F.M."/>
            <person name="Miettinen O."/>
            <person name="Hibbett D.S."/>
            <person name="Nagy L.G."/>
        </authorList>
    </citation>
    <scope>NUCLEOTIDE SEQUENCE [LARGE SCALE GENOMIC DNA]</scope>
    <source>
        <strain evidence="8 9">CBS 962.96</strain>
    </source>
</reference>
<accession>A0A4S8MW64</accession>
<keyword evidence="3 4" id="KW-0539">Nucleus</keyword>
<dbReference type="CDD" id="cd00086">
    <property type="entry name" value="homeodomain"/>
    <property type="match status" value="1"/>
</dbReference>
<dbReference type="GO" id="GO:0005634">
    <property type="term" value="C:nucleus"/>
    <property type="evidence" value="ECO:0007669"/>
    <property type="project" value="UniProtKB-SubCell"/>
</dbReference>
<keyword evidence="1 4" id="KW-0238">DNA-binding</keyword>
<feature type="domain" description="Homeobox" evidence="7">
    <location>
        <begin position="4"/>
        <end position="64"/>
    </location>
</feature>
<comment type="subcellular location">
    <subcellularLocation>
        <location evidence="4 5">Nucleus</location>
    </subcellularLocation>
</comment>
<dbReference type="PROSITE" id="PS50071">
    <property type="entry name" value="HOMEOBOX_2"/>
    <property type="match status" value="1"/>
</dbReference>
<dbReference type="OrthoDB" id="6159439at2759"/>
<evidence type="ECO:0000256" key="1">
    <source>
        <dbReference type="ARBA" id="ARBA00023125"/>
    </source>
</evidence>
<dbReference type="InterPro" id="IPR009057">
    <property type="entry name" value="Homeodomain-like_sf"/>
</dbReference>
<dbReference type="GO" id="GO:0000981">
    <property type="term" value="F:DNA-binding transcription factor activity, RNA polymerase II-specific"/>
    <property type="evidence" value="ECO:0007669"/>
    <property type="project" value="InterPro"/>
</dbReference>
<keyword evidence="2 4" id="KW-0371">Homeobox</keyword>
<evidence type="ECO:0000256" key="2">
    <source>
        <dbReference type="ARBA" id="ARBA00023155"/>
    </source>
</evidence>
<evidence type="ECO:0000256" key="4">
    <source>
        <dbReference type="PROSITE-ProRule" id="PRU00108"/>
    </source>
</evidence>
<keyword evidence="9" id="KW-1185">Reference proteome</keyword>
<dbReference type="Pfam" id="PF00046">
    <property type="entry name" value="Homeodomain"/>
    <property type="match status" value="1"/>
</dbReference>
<dbReference type="AlphaFoldDB" id="A0A4S8MW64"/>